<evidence type="ECO:0000313" key="1">
    <source>
        <dbReference type="EnsemblMetazoa" id="PPA42702.1"/>
    </source>
</evidence>
<reference evidence="1" key="2">
    <citation type="submission" date="2022-06" db="UniProtKB">
        <authorList>
            <consortium name="EnsemblMetazoa"/>
        </authorList>
    </citation>
    <scope>IDENTIFICATION</scope>
    <source>
        <strain evidence="1">PS312</strain>
    </source>
</reference>
<protein>
    <submittedName>
        <fullName evidence="1">Uncharacterized protein</fullName>
    </submittedName>
</protein>
<dbReference type="EnsemblMetazoa" id="PPA42702.1">
    <property type="protein sequence ID" value="PPA42702.1"/>
    <property type="gene ID" value="WBGene00281071"/>
</dbReference>
<accession>A0A2A6BVR3</accession>
<gene>
    <name evidence="1" type="primary">WBGene00281071</name>
</gene>
<reference evidence="2" key="1">
    <citation type="journal article" date="2008" name="Nat. Genet.">
        <title>The Pristionchus pacificus genome provides a unique perspective on nematode lifestyle and parasitism.</title>
        <authorList>
            <person name="Dieterich C."/>
            <person name="Clifton S.W."/>
            <person name="Schuster L.N."/>
            <person name="Chinwalla A."/>
            <person name="Delehaunty K."/>
            <person name="Dinkelacker I."/>
            <person name="Fulton L."/>
            <person name="Fulton R."/>
            <person name="Godfrey J."/>
            <person name="Minx P."/>
            <person name="Mitreva M."/>
            <person name="Roeseler W."/>
            <person name="Tian H."/>
            <person name="Witte H."/>
            <person name="Yang S.P."/>
            <person name="Wilson R.K."/>
            <person name="Sommer R.J."/>
        </authorList>
    </citation>
    <scope>NUCLEOTIDE SEQUENCE [LARGE SCALE GENOMIC DNA]</scope>
    <source>
        <strain evidence="2">PS312</strain>
    </source>
</reference>
<evidence type="ECO:0000313" key="2">
    <source>
        <dbReference type="Proteomes" id="UP000005239"/>
    </source>
</evidence>
<accession>A0A8R1Z789</accession>
<dbReference type="Proteomes" id="UP000005239">
    <property type="component" value="Unassembled WGS sequence"/>
</dbReference>
<dbReference type="PANTHER" id="PTHR35180:SF4">
    <property type="entry name" value="PROTEIN CBG06219"/>
    <property type="match status" value="1"/>
</dbReference>
<name>A0A2A6BVR3_PRIPA</name>
<sequence>MPLPFALLLLLVSFFAHSEAHSPTYVCEWVGTAPFCRGECEFPWKEFRKAEYVELESRNSANNNEKGDPIEFGWSCWRGMKTLCCRENFKEVLDPEP</sequence>
<dbReference type="AlphaFoldDB" id="A0A2A6BVR3"/>
<proteinExistence type="predicted"/>
<keyword evidence="2" id="KW-1185">Reference proteome</keyword>
<organism evidence="1 2">
    <name type="scientific">Pristionchus pacificus</name>
    <name type="common">Parasitic nematode worm</name>
    <dbReference type="NCBI Taxonomy" id="54126"/>
    <lineage>
        <taxon>Eukaryota</taxon>
        <taxon>Metazoa</taxon>
        <taxon>Ecdysozoa</taxon>
        <taxon>Nematoda</taxon>
        <taxon>Chromadorea</taxon>
        <taxon>Rhabditida</taxon>
        <taxon>Rhabditina</taxon>
        <taxon>Diplogasteromorpha</taxon>
        <taxon>Diplogasteroidea</taxon>
        <taxon>Neodiplogasteridae</taxon>
        <taxon>Pristionchus</taxon>
    </lineage>
</organism>
<dbReference type="PANTHER" id="PTHR35180">
    <property type="entry name" value="PROTEIN CBG06219"/>
    <property type="match status" value="1"/>
</dbReference>